<name>A0AAJ1TRJ4_9HYPH</name>
<accession>A0AAJ1TRJ4</accession>
<dbReference type="RefSeq" id="WP_007566973.1">
    <property type="nucleotide sequence ID" value="NZ_CP033231.1"/>
</dbReference>
<organism evidence="1 3">
    <name type="scientific">Methylobacterium brachiatum</name>
    <dbReference type="NCBI Taxonomy" id="269660"/>
    <lineage>
        <taxon>Bacteria</taxon>
        <taxon>Pseudomonadati</taxon>
        <taxon>Pseudomonadota</taxon>
        <taxon>Alphaproteobacteria</taxon>
        <taxon>Hyphomicrobiales</taxon>
        <taxon>Methylobacteriaceae</taxon>
        <taxon>Methylobacterium</taxon>
    </lineage>
</organism>
<reference evidence="2" key="2">
    <citation type="submission" date="2024-06" db="EMBL/GenBank/DDBJ databases">
        <authorList>
            <person name="Campbell A.G."/>
        </authorList>
    </citation>
    <scope>NUCLEOTIDE SEQUENCE</scope>
    <source>
        <strain evidence="2">EM17</strain>
    </source>
</reference>
<dbReference type="Proteomes" id="UP001432995">
    <property type="component" value="Unassembled WGS sequence"/>
</dbReference>
<reference evidence="1" key="1">
    <citation type="submission" date="2023-07" db="EMBL/GenBank/DDBJ databases">
        <title>Genomic Encyclopedia of Type Strains, Phase IV (KMG-IV): sequencing the most valuable type-strain genomes for metagenomic binning, comparative biology and taxonomic classification.</title>
        <authorList>
            <person name="Goeker M."/>
        </authorList>
    </citation>
    <scope>NUCLEOTIDE SEQUENCE</scope>
    <source>
        <strain evidence="1">DSM 19569</strain>
    </source>
</reference>
<sequence length="47" mass="5053">MRIRKEATYDGVWTVFVGEGLCFSDLSGPAADALVAAFARRFAEAGE</sequence>
<keyword evidence="4" id="KW-1185">Reference proteome</keyword>
<dbReference type="AlphaFoldDB" id="A0AAJ1TRJ4"/>
<comment type="caution">
    <text evidence="1">The sequence shown here is derived from an EMBL/GenBank/DDBJ whole genome shotgun (WGS) entry which is preliminary data.</text>
</comment>
<evidence type="ECO:0000313" key="4">
    <source>
        <dbReference type="Proteomes" id="UP001432995"/>
    </source>
</evidence>
<evidence type="ECO:0000313" key="1">
    <source>
        <dbReference type="EMBL" id="MDQ0545531.1"/>
    </source>
</evidence>
<gene>
    <name evidence="2" type="ORF">ABS770_24980</name>
    <name evidence="1" type="ORF">QO001_004475</name>
</gene>
<dbReference type="EMBL" id="JAUSWL010000009">
    <property type="protein sequence ID" value="MDQ0545531.1"/>
    <property type="molecule type" value="Genomic_DNA"/>
</dbReference>
<evidence type="ECO:0000313" key="3">
    <source>
        <dbReference type="Proteomes" id="UP001223420"/>
    </source>
</evidence>
<evidence type="ECO:0000313" key="2">
    <source>
        <dbReference type="EMBL" id="MER2291513.1"/>
    </source>
</evidence>
<proteinExistence type="predicted"/>
<dbReference type="EMBL" id="JBELQD010000049">
    <property type="protein sequence ID" value="MER2291513.1"/>
    <property type="molecule type" value="Genomic_DNA"/>
</dbReference>
<dbReference type="Proteomes" id="UP001223420">
    <property type="component" value="Unassembled WGS sequence"/>
</dbReference>
<protein>
    <submittedName>
        <fullName evidence="1">Uncharacterized protein</fullName>
    </submittedName>
</protein>